<evidence type="ECO:0000313" key="2">
    <source>
        <dbReference type="EMBL" id="SBO94598.1"/>
    </source>
</evidence>
<dbReference type="AlphaFoldDB" id="A0A1M4E784"/>
<accession>A0A1M4E784</accession>
<dbReference type="EMBL" id="LT559118">
    <property type="protein sequence ID" value="SBO94598.1"/>
    <property type="molecule type" value="Genomic_DNA"/>
</dbReference>
<feature type="region of interest" description="Disordered" evidence="1">
    <location>
        <begin position="1"/>
        <end position="22"/>
    </location>
</feature>
<evidence type="ECO:0000256" key="1">
    <source>
        <dbReference type="SAM" id="MobiDB-lite"/>
    </source>
</evidence>
<gene>
    <name evidence="2" type="ORF">BN4615_P4114</name>
</gene>
<proteinExistence type="predicted"/>
<name>A0A1M4E784_9ACTN</name>
<feature type="compositionally biased region" description="Basic and acidic residues" evidence="1">
    <location>
        <begin position="11"/>
        <end position="22"/>
    </location>
</feature>
<sequence>MPVPPGMPESWDDHHVTPATREQRKITAARRAIDVALQTRFLWVSQEKREAIATCEDLELLQRWLIRILTVDTVEELFAEPG</sequence>
<protein>
    <submittedName>
        <fullName evidence="2">Uncharacterized protein</fullName>
    </submittedName>
</protein>
<reference evidence="2" key="1">
    <citation type="submission" date="2016-04" db="EMBL/GenBank/DDBJ databases">
        <authorList>
            <person name="Evans L.H."/>
            <person name="Alamgir A."/>
            <person name="Owens N."/>
            <person name="Weber N.D."/>
            <person name="Virtaneva K."/>
            <person name="Barbian K."/>
            <person name="Babar A."/>
            <person name="Rosenke K."/>
        </authorList>
    </citation>
    <scope>NUCLEOTIDE SEQUENCE</scope>
    <source>
        <strain evidence="2">Nono1</strain>
    </source>
</reference>
<organism evidence="2">
    <name type="scientific">Nonomuraea gerenzanensis</name>
    <dbReference type="NCBI Taxonomy" id="93944"/>
    <lineage>
        <taxon>Bacteria</taxon>
        <taxon>Bacillati</taxon>
        <taxon>Actinomycetota</taxon>
        <taxon>Actinomycetes</taxon>
        <taxon>Streptosporangiales</taxon>
        <taxon>Streptosporangiaceae</taxon>
        <taxon>Nonomuraea</taxon>
    </lineage>
</organism>
<dbReference type="RefSeq" id="WP_225273933.1">
    <property type="nucleotide sequence ID" value="NZ_CP084058.1"/>
</dbReference>